<dbReference type="EMBL" id="QEWR01000002">
    <property type="protein sequence ID" value="PWD84613.1"/>
    <property type="molecule type" value="Genomic_DNA"/>
</dbReference>
<proteinExistence type="predicted"/>
<name>A0A2U2AN20_9GAMM</name>
<organism evidence="2 3">
    <name type="scientific">Ignatzschineria indica</name>
    <dbReference type="NCBI Taxonomy" id="472583"/>
    <lineage>
        <taxon>Bacteria</taxon>
        <taxon>Pseudomonadati</taxon>
        <taxon>Pseudomonadota</taxon>
        <taxon>Gammaproteobacteria</taxon>
        <taxon>Cardiobacteriales</taxon>
        <taxon>Ignatzschineriaceae</taxon>
        <taxon>Ignatzschineria</taxon>
    </lineage>
</organism>
<protein>
    <recommendedName>
        <fullName evidence="4">Sulfite exporter TauE/SafE family protein</fullName>
    </recommendedName>
</protein>
<keyword evidence="1" id="KW-1133">Transmembrane helix</keyword>
<feature type="transmembrane region" description="Helical" evidence="1">
    <location>
        <begin position="41"/>
        <end position="69"/>
    </location>
</feature>
<accession>A0A2U2AN20</accession>
<reference evidence="2 3" key="1">
    <citation type="journal article" date="2018" name="Genome Announc.">
        <title>Ignatzschineria cameli sp. nov., isolated from necrotic foot tissue of dromedaries (Camelus dromedarius) and associated maggots (Wohlfahrtia species) in Dubai.</title>
        <authorList>
            <person name="Tsang C.C."/>
            <person name="Tang J.Y."/>
            <person name="Fong J.Y."/>
            <person name="Kinne J."/>
            <person name="Lee H.H."/>
            <person name="Joseph M."/>
            <person name="Jose S."/>
            <person name="Schuster R.K."/>
            <person name="Tang Y."/>
            <person name="Sivakumar S."/>
            <person name="Chen J.H."/>
            <person name="Teng J.L."/>
            <person name="Lau S.K."/>
            <person name="Wernery U."/>
            <person name="Woo P.C."/>
        </authorList>
    </citation>
    <scope>NUCLEOTIDE SEQUENCE [LARGE SCALE GENOMIC DNA]</scope>
    <source>
        <strain evidence="2 3">KCTC 22643</strain>
    </source>
</reference>
<keyword evidence="1" id="KW-0812">Transmembrane</keyword>
<evidence type="ECO:0000313" key="2">
    <source>
        <dbReference type="EMBL" id="PWD84613.1"/>
    </source>
</evidence>
<keyword evidence="3" id="KW-1185">Reference proteome</keyword>
<evidence type="ECO:0008006" key="4">
    <source>
        <dbReference type="Google" id="ProtNLM"/>
    </source>
</evidence>
<dbReference type="AlphaFoldDB" id="A0A2U2AN20"/>
<comment type="caution">
    <text evidence="2">The sequence shown here is derived from an EMBL/GenBank/DDBJ whole genome shotgun (WGS) entry which is preliminary data.</text>
</comment>
<keyword evidence="1" id="KW-0472">Membrane</keyword>
<evidence type="ECO:0000256" key="1">
    <source>
        <dbReference type="SAM" id="Phobius"/>
    </source>
</evidence>
<dbReference type="RefSeq" id="WP_109235777.1">
    <property type="nucleotide sequence ID" value="NZ_BMXZ01000001.1"/>
</dbReference>
<dbReference type="Proteomes" id="UP000244948">
    <property type="component" value="Unassembled WGS sequence"/>
</dbReference>
<feature type="transmembrane region" description="Helical" evidence="1">
    <location>
        <begin position="7"/>
        <end position="29"/>
    </location>
</feature>
<sequence>METVNHVLDFGSIYILEIIIFSVASWLHGLTGMGFPMIGTIALAIVFPLPKAIIITAFPSLIMSLIVLFTK</sequence>
<evidence type="ECO:0000313" key="3">
    <source>
        <dbReference type="Proteomes" id="UP000244948"/>
    </source>
</evidence>
<gene>
    <name evidence="2" type="ORF">DC082_03520</name>
</gene>